<evidence type="ECO:0000259" key="2">
    <source>
        <dbReference type="PROSITE" id="PS50102"/>
    </source>
</evidence>
<protein>
    <recommendedName>
        <fullName evidence="2">RRM domain-containing protein</fullName>
    </recommendedName>
</protein>
<dbReference type="Pfam" id="PF00076">
    <property type="entry name" value="RRM_1"/>
    <property type="match status" value="1"/>
</dbReference>
<dbReference type="SUPFAM" id="SSF54928">
    <property type="entry name" value="RNA-binding domain, RBD"/>
    <property type="match status" value="1"/>
</dbReference>
<dbReference type="InterPro" id="IPR012677">
    <property type="entry name" value="Nucleotide-bd_a/b_plait_sf"/>
</dbReference>
<evidence type="ECO:0000313" key="4">
    <source>
        <dbReference type="Proteomes" id="UP001472677"/>
    </source>
</evidence>
<name>A0ABR2FGH8_9ROSI</name>
<dbReference type="InterPro" id="IPR039539">
    <property type="entry name" value="Ras_GTPase_bind_prot"/>
</dbReference>
<keyword evidence="4" id="KW-1185">Reference proteome</keyword>
<dbReference type="InterPro" id="IPR000504">
    <property type="entry name" value="RRM_dom"/>
</dbReference>
<feature type="domain" description="RRM" evidence="2">
    <location>
        <begin position="196"/>
        <end position="265"/>
    </location>
</feature>
<comment type="caution">
    <text evidence="3">The sequence shown here is derived from an EMBL/GenBank/DDBJ whole genome shotgun (WGS) entry which is preliminary data.</text>
</comment>
<organism evidence="3 4">
    <name type="scientific">Hibiscus sabdariffa</name>
    <name type="common">roselle</name>
    <dbReference type="NCBI Taxonomy" id="183260"/>
    <lineage>
        <taxon>Eukaryota</taxon>
        <taxon>Viridiplantae</taxon>
        <taxon>Streptophyta</taxon>
        <taxon>Embryophyta</taxon>
        <taxon>Tracheophyta</taxon>
        <taxon>Spermatophyta</taxon>
        <taxon>Magnoliopsida</taxon>
        <taxon>eudicotyledons</taxon>
        <taxon>Gunneridae</taxon>
        <taxon>Pentapetalae</taxon>
        <taxon>rosids</taxon>
        <taxon>malvids</taxon>
        <taxon>Malvales</taxon>
        <taxon>Malvaceae</taxon>
        <taxon>Malvoideae</taxon>
        <taxon>Hibiscus</taxon>
    </lineage>
</organism>
<evidence type="ECO:0000313" key="3">
    <source>
        <dbReference type="EMBL" id="KAK8579834.1"/>
    </source>
</evidence>
<gene>
    <name evidence="3" type="ORF">V6N12_070139</name>
</gene>
<dbReference type="Proteomes" id="UP001472677">
    <property type="component" value="Unassembled WGS sequence"/>
</dbReference>
<reference evidence="3 4" key="1">
    <citation type="journal article" date="2024" name="G3 (Bethesda)">
        <title>Genome assembly of Hibiscus sabdariffa L. provides insights into metabolisms of medicinal natural products.</title>
        <authorList>
            <person name="Kim T."/>
        </authorList>
    </citation>
    <scope>NUCLEOTIDE SEQUENCE [LARGE SCALE GENOMIC DNA]</scope>
    <source>
        <strain evidence="3">TK-2024</strain>
        <tissue evidence="3">Old leaves</tissue>
    </source>
</reference>
<dbReference type="PANTHER" id="PTHR10693">
    <property type="entry name" value="RAS GTPASE-ACTIVATING PROTEIN-BINDING PROTEIN"/>
    <property type="match status" value="1"/>
</dbReference>
<dbReference type="CDD" id="cd00590">
    <property type="entry name" value="RRM_SF"/>
    <property type="match status" value="1"/>
</dbReference>
<dbReference type="SMART" id="SM00360">
    <property type="entry name" value="RRM"/>
    <property type="match status" value="1"/>
</dbReference>
<dbReference type="EMBL" id="JBBPBM010000006">
    <property type="protein sequence ID" value="KAK8579834.1"/>
    <property type="molecule type" value="Genomic_DNA"/>
</dbReference>
<dbReference type="Gene3D" id="3.30.70.330">
    <property type="match status" value="1"/>
</dbReference>
<dbReference type="PANTHER" id="PTHR10693:SF45">
    <property type="entry name" value="NUCLEAR TRANSPORT FACTOR 2 (NTF2) FAMILY PROTEIN WITH RNA BINDING (RRM-RBD-RNP MOTIFS) DOMAIN-CONTAINING PROTEIN"/>
    <property type="match status" value="1"/>
</dbReference>
<accession>A0ABR2FGH8</accession>
<proteinExistence type="predicted"/>
<sequence length="339" mass="37539">MKDVSEAVVPSLPQFGVPSQHIHALVPSPTQDDVPTIYIKDVSSPTQRDVSTPEHVPLVVSTSSDESNLCIQDVSSAVSGLTQHDDSTLQYEDVPKAVQHEVETPTITDIPTLVPQQDGPTFCMEDFPAIGSNLTRHAPINHIHKKSFSSMVQSLNENNVSFKPALVRKPMKMVQEWKKSDFEEKKKSLKVEDDGTTIFVGNVARGSKPEQLYQAFKIFGRIKPNGVEIKLDRLCNPYAFIQFQSSASTKAAIQASFIKVGDRREQPDRTRECRKMCLHAVNSLSEAHKVVSGSELPVFFLDDDVGCSTDCRSFPCVQILNRVESEISVVLTDDLVEDG</sequence>
<keyword evidence="1" id="KW-0694">RNA-binding</keyword>
<evidence type="ECO:0000256" key="1">
    <source>
        <dbReference type="PROSITE-ProRule" id="PRU00176"/>
    </source>
</evidence>
<dbReference type="PROSITE" id="PS50102">
    <property type="entry name" value="RRM"/>
    <property type="match status" value="1"/>
</dbReference>
<dbReference type="InterPro" id="IPR035979">
    <property type="entry name" value="RBD_domain_sf"/>
</dbReference>